<dbReference type="RefSeq" id="WP_310284514.1">
    <property type="nucleotide sequence ID" value="NZ_JAVDWQ010000034.1"/>
</dbReference>
<sequence>MGTDCKSALSGKFSLQQGGVEAKYFAKSIEDAHWYGQRLYPNGYSIIQGTVKAPVNAAQHWFPHVDIGAYVFPKETLPYIIPHK</sequence>
<keyword evidence="2" id="KW-1185">Reference proteome</keyword>
<comment type="caution">
    <text evidence="1">The sequence shown here is derived from an EMBL/GenBank/DDBJ whole genome shotgun (WGS) entry which is preliminary data.</text>
</comment>
<evidence type="ECO:0000313" key="2">
    <source>
        <dbReference type="Proteomes" id="UP001269081"/>
    </source>
</evidence>
<name>A0ABU1YGH7_9FLAO</name>
<dbReference type="EMBL" id="JAVDWQ010000034">
    <property type="protein sequence ID" value="MDR7212725.1"/>
    <property type="molecule type" value="Genomic_DNA"/>
</dbReference>
<organism evidence="1 2">
    <name type="scientific">Flavobacterium piscis</name>
    <dbReference type="NCBI Taxonomy" id="1114874"/>
    <lineage>
        <taxon>Bacteria</taxon>
        <taxon>Pseudomonadati</taxon>
        <taxon>Bacteroidota</taxon>
        <taxon>Flavobacteriia</taxon>
        <taxon>Flavobacteriales</taxon>
        <taxon>Flavobacteriaceae</taxon>
        <taxon>Flavobacterium</taxon>
    </lineage>
</organism>
<dbReference type="Proteomes" id="UP001269081">
    <property type="component" value="Unassembled WGS sequence"/>
</dbReference>
<proteinExistence type="predicted"/>
<protein>
    <submittedName>
        <fullName evidence="1">Uncharacterized protein</fullName>
    </submittedName>
</protein>
<gene>
    <name evidence="1" type="ORF">J2W48_004693</name>
</gene>
<evidence type="ECO:0000313" key="1">
    <source>
        <dbReference type="EMBL" id="MDR7212725.1"/>
    </source>
</evidence>
<reference evidence="1 2" key="1">
    <citation type="submission" date="2023-07" db="EMBL/GenBank/DDBJ databases">
        <title>Sorghum-associated microbial communities from plants grown in Nebraska, USA.</title>
        <authorList>
            <person name="Schachtman D."/>
        </authorList>
    </citation>
    <scope>NUCLEOTIDE SEQUENCE [LARGE SCALE GENOMIC DNA]</scope>
    <source>
        <strain evidence="1 2">4129</strain>
    </source>
</reference>
<accession>A0ABU1YGH7</accession>